<dbReference type="PANTHER" id="PTHR40940:SF1">
    <property type="entry name" value="PROTEIN BATD"/>
    <property type="match status" value="1"/>
</dbReference>
<reference evidence="5" key="1">
    <citation type="journal article" date="2019" name="Int. J. Syst. Evol. Microbiol.">
        <title>The Global Catalogue of Microorganisms (GCM) 10K type strain sequencing project: providing services to taxonomists for standard genome sequencing and annotation.</title>
        <authorList>
            <consortium name="The Broad Institute Genomics Platform"/>
            <consortium name="The Broad Institute Genome Sequencing Center for Infectious Disease"/>
            <person name="Wu L."/>
            <person name="Ma J."/>
        </authorList>
    </citation>
    <scope>NUCLEOTIDE SEQUENCE [LARGE SCALE GENOMIC DNA]</scope>
    <source>
        <strain evidence="5">CCM 4481</strain>
    </source>
</reference>
<keyword evidence="5" id="KW-1185">Reference proteome</keyword>
<dbReference type="Pfam" id="PF13584">
    <property type="entry name" value="BatD"/>
    <property type="match status" value="1"/>
</dbReference>
<keyword evidence="1" id="KW-0472">Membrane</keyword>
<dbReference type="Proteomes" id="UP001595961">
    <property type="component" value="Unassembled WGS sequence"/>
</dbReference>
<evidence type="ECO:0000313" key="4">
    <source>
        <dbReference type="EMBL" id="MFC4528782.1"/>
    </source>
</evidence>
<feature type="transmembrane region" description="Helical" evidence="1">
    <location>
        <begin position="418"/>
        <end position="439"/>
    </location>
</feature>
<comment type="caution">
    <text evidence="4">The sequence shown here is derived from an EMBL/GenBank/DDBJ whole genome shotgun (WGS) entry which is preliminary data.</text>
</comment>
<dbReference type="Pfam" id="PF25607">
    <property type="entry name" value="DUF7939"/>
    <property type="match status" value="1"/>
</dbReference>
<evidence type="ECO:0000256" key="1">
    <source>
        <dbReference type="SAM" id="Phobius"/>
    </source>
</evidence>
<name>A0ABV9C7N9_9GAMM</name>
<feature type="chain" id="PRO_5045966971" evidence="2">
    <location>
        <begin position="24"/>
        <end position="565"/>
    </location>
</feature>
<evidence type="ECO:0000256" key="2">
    <source>
        <dbReference type="SAM" id="SignalP"/>
    </source>
</evidence>
<dbReference type="InterPro" id="IPR025738">
    <property type="entry name" value="BatD"/>
</dbReference>
<dbReference type="EMBL" id="JBHSGA010000020">
    <property type="protein sequence ID" value="MFC4528782.1"/>
    <property type="molecule type" value="Genomic_DNA"/>
</dbReference>
<dbReference type="PANTHER" id="PTHR40940">
    <property type="entry name" value="PROTEIN BATD-RELATED"/>
    <property type="match status" value="1"/>
</dbReference>
<evidence type="ECO:0000313" key="5">
    <source>
        <dbReference type="Proteomes" id="UP001595961"/>
    </source>
</evidence>
<evidence type="ECO:0000259" key="3">
    <source>
        <dbReference type="Pfam" id="PF25607"/>
    </source>
</evidence>
<sequence length="565" mass="60160">MKLRHLLALLWLVACLLPIASRAAEVQATLDRARVELGETVTLNLRADGGGLVQVPDLSVLARDFAVLGTSSNSSVSIVNGNRTAQVVVGVALRPLHEGTLKIPSFSFAGGTTAPLTLEVVAPDPSAAASGHKDVFLEATVDPASGYVGQQLVYTMRLYFVANLTNGALEDPQLAGVDVRPLGGETNYQAERAGRRYNVVERRYALMPQREGHLVIPPVAFQGDMVNLADPDAFFGNATPVSASSPPVGIDIRPAPAGAARSAWLPARELTLTLDGGPAQGELRVGQPLNLVMSLQATGLPYEALPALSLPTLDGATVYPDKPVNGTRVDGQWIVGRRQQGFAIVPNRAGTLTIPETTLTWWNVVSDHAEVARIPAQSLTVLPATGPVASPPTHAAQPSPTPVTPAPSVVSITPTTPWRWIALGSFGLWLVSVIGWLWWRRRRLRAPSEHARSAAAKVTPAQLHSAFLDAARSGDAATQAAALLAWARAERPVLQNLGELSLALAADSQRESIAALQRQHYAGVDESGVGERLAKAFRDGFAWRQDEQAINASPLPPLYPFNLHR</sequence>
<keyword evidence="1" id="KW-1133">Transmembrane helix</keyword>
<dbReference type="RefSeq" id="WP_266147852.1">
    <property type="nucleotide sequence ID" value="NZ_CP064028.1"/>
</dbReference>
<keyword evidence="2" id="KW-0732">Signal</keyword>
<organism evidence="4 5">
    <name type="scientific">Dyella halodurans</name>
    <dbReference type="NCBI Taxonomy" id="1920171"/>
    <lineage>
        <taxon>Bacteria</taxon>
        <taxon>Pseudomonadati</taxon>
        <taxon>Pseudomonadota</taxon>
        <taxon>Gammaproteobacteria</taxon>
        <taxon>Lysobacterales</taxon>
        <taxon>Rhodanobacteraceae</taxon>
        <taxon>Dyella</taxon>
    </lineage>
</organism>
<proteinExistence type="predicted"/>
<feature type="domain" description="DUF7939" evidence="3">
    <location>
        <begin position="462"/>
        <end position="538"/>
    </location>
</feature>
<feature type="signal peptide" evidence="2">
    <location>
        <begin position="1"/>
        <end position="23"/>
    </location>
</feature>
<dbReference type="InterPro" id="IPR057699">
    <property type="entry name" value="DUF7939"/>
</dbReference>
<gene>
    <name evidence="4" type="ORF">ACFO5W_19215</name>
</gene>
<keyword evidence="1" id="KW-0812">Transmembrane</keyword>
<dbReference type="PROSITE" id="PS51257">
    <property type="entry name" value="PROKAR_LIPOPROTEIN"/>
    <property type="match status" value="1"/>
</dbReference>
<accession>A0ABV9C7N9</accession>
<protein>
    <submittedName>
        <fullName evidence="4">BatD family protein</fullName>
    </submittedName>
</protein>